<name>A0ACC3D2L4_9PEZI</name>
<evidence type="ECO:0000313" key="2">
    <source>
        <dbReference type="Proteomes" id="UP001186974"/>
    </source>
</evidence>
<dbReference type="Proteomes" id="UP001186974">
    <property type="component" value="Unassembled WGS sequence"/>
</dbReference>
<evidence type="ECO:0000313" key="1">
    <source>
        <dbReference type="EMBL" id="KAK3060949.1"/>
    </source>
</evidence>
<comment type="caution">
    <text evidence="1">The sequence shown here is derived from an EMBL/GenBank/DDBJ whole genome shotgun (WGS) entry which is preliminary data.</text>
</comment>
<accession>A0ACC3D2L4</accession>
<keyword evidence="2" id="KW-1185">Reference proteome</keyword>
<reference evidence="1" key="1">
    <citation type="submission" date="2024-09" db="EMBL/GenBank/DDBJ databases">
        <title>Black Yeasts Isolated from many extreme environments.</title>
        <authorList>
            <person name="Coleine C."/>
            <person name="Stajich J.E."/>
            <person name="Selbmann L."/>
        </authorList>
    </citation>
    <scope>NUCLEOTIDE SEQUENCE</scope>
    <source>
        <strain evidence="1">CCFEE 5737</strain>
    </source>
</reference>
<protein>
    <submittedName>
        <fullName evidence="1">Uncharacterized protein</fullName>
    </submittedName>
</protein>
<organism evidence="1 2">
    <name type="scientific">Coniosporium uncinatum</name>
    <dbReference type="NCBI Taxonomy" id="93489"/>
    <lineage>
        <taxon>Eukaryota</taxon>
        <taxon>Fungi</taxon>
        <taxon>Dikarya</taxon>
        <taxon>Ascomycota</taxon>
        <taxon>Pezizomycotina</taxon>
        <taxon>Dothideomycetes</taxon>
        <taxon>Dothideomycetes incertae sedis</taxon>
        <taxon>Coniosporium</taxon>
    </lineage>
</organism>
<gene>
    <name evidence="1" type="ORF">LTS18_007348</name>
</gene>
<proteinExistence type="predicted"/>
<dbReference type="EMBL" id="JAWDJW010008176">
    <property type="protein sequence ID" value="KAK3060949.1"/>
    <property type="molecule type" value="Genomic_DNA"/>
</dbReference>
<sequence length="202" mass="22347">MVALLINHGANVDWKSKEGIPLIHHAISTRSAFFLEALPSAGADTEAKSPITDLPDYVGDTPLIHVAETRNARTLKLVLRYEPDLQARNQEGQTALHIAAIAQNCQKVRLLLRAGADVHAVDDDHVTPLGCVLDREFPDIKCIKRLLHHGADTKRVRGGTSAIEVAREWAGRADGSQNKHWENIIQRLEKKERQNGKAKNEA</sequence>